<evidence type="ECO:0000313" key="1">
    <source>
        <dbReference type="EMBL" id="GFT34289.1"/>
    </source>
</evidence>
<proteinExistence type="predicted"/>
<gene>
    <name evidence="1" type="ORF">NPIL_645531</name>
</gene>
<accession>A0A8X6TPU2</accession>
<sequence length="93" mass="10945">MSRVVINDFMRFSRFQERIGGQVVDRDADAEADQEAICSPPLNKGKVRNPHDINIKDEHGEIVTGYNEHERHHAFRTPRSYKRNELLQLLQFR</sequence>
<reference evidence="1" key="1">
    <citation type="submission" date="2020-08" db="EMBL/GenBank/DDBJ databases">
        <title>Multicomponent nature underlies the extraordinary mechanical properties of spider dragline silk.</title>
        <authorList>
            <person name="Kono N."/>
            <person name="Nakamura H."/>
            <person name="Mori M."/>
            <person name="Yoshida Y."/>
            <person name="Ohtoshi R."/>
            <person name="Malay A.D."/>
            <person name="Moran D.A.P."/>
            <person name="Tomita M."/>
            <person name="Numata K."/>
            <person name="Arakawa K."/>
        </authorList>
    </citation>
    <scope>NUCLEOTIDE SEQUENCE</scope>
</reference>
<keyword evidence="2" id="KW-1185">Reference proteome</keyword>
<protein>
    <submittedName>
        <fullName evidence="1">Uncharacterized protein</fullName>
    </submittedName>
</protein>
<dbReference type="EMBL" id="BMAW01108485">
    <property type="protein sequence ID" value="GFT34289.1"/>
    <property type="molecule type" value="Genomic_DNA"/>
</dbReference>
<dbReference type="AlphaFoldDB" id="A0A8X6TPU2"/>
<dbReference type="Proteomes" id="UP000887013">
    <property type="component" value="Unassembled WGS sequence"/>
</dbReference>
<evidence type="ECO:0000313" key="2">
    <source>
        <dbReference type="Proteomes" id="UP000887013"/>
    </source>
</evidence>
<comment type="caution">
    <text evidence="1">The sequence shown here is derived from an EMBL/GenBank/DDBJ whole genome shotgun (WGS) entry which is preliminary data.</text>
</comment>
<organism evidence="1 2">
    <name type="scientific">Nephila pilipes</name>
    <name type="common">Giant wood spider</name>
    <name type="synonym">Nephila maculata</name>
    <dbReference type="NCBI Taxonomy" id="299642"/>
    <lineage>
        <taxon>Eukaryota</taxon>
        <taxon>Metazoa</taxon>
        <taxon>Ecdysozoa</taxon>
        <taxon>Arthropoda</taxon>
        <taxon>Chelicerata</taxon>
        <taxon>Arachnida</taxon>
        <taxon>Araneae</taxon>
        <taxon>Araneomorphae</taxon>
        <taxon>Entelegynae</taxon>
        <taxon>Araneoidea</taxon>
        <taxon>Nephilidae</taxon>
        <taxon>Nephila</taxon>
    </lineage>
</organism>
<name>A0A8X6TPU2_NEPPI</name>